<evidence type="ECO:0000256" key="3">
    <source>
        <dbReference type="ARBA" id="ARBA00022692"/>
    </source>
</evidence>
<evidence type="ECO:0000256" key="4">
    <source>
        <dbReference type="ARBA" id="ARBA00022989"/>
    </source>
</evidence>
<sequence>MKQSVVRTIRLPQAIALYVAAVIGAGVLLLPGLAASTAGPASMLSWIFDCVLGIPLALTFAALASRYPDAGGVATFTTRAFGPALGAVTGWFYFIASIVGQMIVPLTGAYYIADALRLGREATFLIAAAILIAAIIPNLYGLRVSGRLALLLSAGVALLLLSATLVSIPRMRAAHWVPFVPHGLPAIGQAGVLIFFAFFGWEAIAQLSAEFTDPERDVPRSTLWSVVLVTILYLGVAVATIGTGTYGTAALDRVAVARLLSDALGLGAGAVAAVMALVISLGTVNAYVAAGSRLGYALARDGAMPAWLARLDQHGVPRRSLLVIGVVALLGLAATYLLGLSAGSLLSIPNSLGIATYVVGTAAGARLLAGLARWLAAASCLLCLAIFFFAGASIAIPVLTAALALLYLWWRRRRSDHNAPEDVVES</sequence>
<evidence type="ECO:0000256" key="5">
    <source>
        <dbReference type="ARBA" id="ARBA00023136"/>
    </source>
</evidence>
<feature type="transmembrane region" description="Helical" evidence="6">
    <location>
        <begin position="148"/>
        <end position="168"/>
    </location>
</feature>
<feature type="transmembrane region" description="Helical" evidence="6">
    <location>
        <begin position="375"/>
        <end position="408"/>
    </location>
</feature>
<evidence type="ECO:0000256" key="2">
    <source>
        <dbReference type="ARBA" id="ARBA00022475"/>
    </source>
</evidence>
<dbReference type="Gene3D" id="1.20.1740.10">
    <property type="entry name" value="Amino acid/polyamine transporter I"/>
    <property type="match status" value="1"/>
</dbReference>
<name>A0ABQ6G405_9CHLR</name>
<feature type="transmembrane region" description="Helical" evidence="6">
    <location>
        <begin position="221"/>
        <end position="242"/>
    </location>
</feature>
<dbReference type="PANTHER" id="PTHR42770">
    <property type="entry name" value="AMINO ACID TRANSPORTER-RELATED"/>
    <property type="match status" value="1"/>
</dbReference>
<dbReference type="PANTHER" id="PTHR42770:SF13">
    <property type="entry name" value="L-METHIONINE_BRANCHED-CHAIN AMINO ACID EXPORTER YJEH"/>
    <property type="match status" value="1"/>
</dbReference>
<feature type="transmembrane region" description="Helical" evidence="6">
    <location>
        <begin position="15"/>
        <end position="34"/>
    </location>
</feature>
<keyword evidence="8" id="KW-1185">Reference proteome</keyword>
<dbReference type="Pfam" id="PF13520">
    <property type="entry name" value="AA_permease_2"/>
    <property type="match status" value="1"/>
</dbReference>
<reference evidence="7 8" key="1">
    <citation type="submission" date="2023-02" db="EMBL/GenBank/DDBJ databases">
        <title>Dictyobacter halimunensis sp. nov., a new member of the class Ktedonobacteria from forest soil in a geothermal area.</title>
        <authorList>
            <person name="Rachmania M.K."/>
            <person name="Ningsih F."/>
            <person name="Sakai Y."/>
            <person name="Yabe S."/>
            <person name="Yokota A."/>
            <person name="Sjamsuridzal W."/>
        </authorList>
    </citation>
    <scope>NUCLEOTIDE SEQUENCE [LARGE SCALE GENOMIC DNA]</scope>
    <source>
        <strain evidence="7 8">S3.2.2.5</strain>
    </source>
</reference>
<keyword evidence="5 6" id="KW-0472">Membrane</keyword>
<gene>
    <name evidence="7" type="ORF">KDH_76510</name>
</gene>
<comment type="subcellular location">
    <subcellularLocation>
        <location evidence="1">Cell membrane</location>
        <topology evidence="1">Multi-pass membrane protein</topology>
    </subcellularLocation>
</comment>
<dbReference type="InterPro" id="IPR002293">
    <property type="entry name" value="AA/rel_permease1"/>
</dbReference>
<proteinExistence type="predicted"/>
<feature type="transmembrane region" description="Helical" evidence="6">
    <location>
        <begin position="91"/>
        <end position="112"/>
    </location>
</feature>
<organism evidence="7 8">
    <name type="scientific">Dictyobacter halimunensis</name>
    <dbReference type="NCBI Taxonomy" id="3026934"/>
    <lineage>
        <taxon>Bacteria</taxon>
        <taxon>Bacillati</taxon>
        <taxon>Chloroflexota</taxon>
        <taxon>Ktedonobacteria</taxon>
        <taxon>Ktedonobacterales</taxon>
        <taxon>Dictyobacteraceae</taxon>
        <taxon>Dictyobacter</taxon>
    </lineage>
</organism>
<dbReference type="EMBL" id="BSRI01000002">
    <property type="protein sequence ID" value="GLV60832.1"/>
    <property type="molecule type" value="Genomic_DNA"/>
</dbReference>
<evidence type="ECO:0008006" key="9">
    <source>
        <dbReference type="Google" id="ProtNLM"/>
    </source>
</evidence>
<keyword evidence="2" id="KW-1003">Cell membrane</keyword>
<comment type="caution">
    <text evidence="7">The sequence shown here is derived from an EMBL/GenBank/DDBJ whole genome shotgun (WGS) entry which is preliminary data.</text>
</comment>
<dbReference type="RefSeq" id="WP_338258021.1">
    <property type="nucleotide sequence ID" value="NZ_BSRI01000002.1"/>
</dbReference>
<evidence type="ECO:0000313" key="7">
    <source>
        <dbReference type="EMBL" id="GLV60832.1"/>
    </source>
</evidence>
<feature type="transmembrane region" description="Helical" evidence="6">
    <location>
        <begin position="352"/>
        <end position="369"/>
    </location>
</feature>
<feature type="transmembrane region" description="Helical" evidence="6">
    <location>
        <begin position="46"/>
        <end position="64"/>
    </location>
</feature>
<keyword evidence="4 6" id="KW-1133">Transmembrane helix</keyword>
<keyword evidence="3 6" id="KW-0812">Transmembrane</keyword>
<dbReference type="PIRSF" id="PIRSF006060">
    <property type="entry name" value="AA_transporter"/>
    <property type="match status" value="1"/>
</dbReference>
<protein>
    <recommendedName>
        <fullName evidence="9">Amino acid permease</fullName>
    </recommendedName>
</protein>
<evidence type="ECO:0000313" key="8">
    <source>
        <dbReference type="Proteomes" id="UP001344906"/>
    </source>
</evidence>
<evidence type="ECO:0000256" key="1">
    <source>
        <dbReference type="ARBA" id="ARBA00004651"/>
    </source>
</evidence>
<accession>A0ABQ6G405</accession>
<feature type="transmembrane region" description="Helical" evidence="6">
    <location>
        <begin position="321"/>
        <end position="340"/>
    </location>
</feature>
<feature type="transmembrane region" description="Helical" evidence="6">
    <location>
        <begin position="263"/>
        <end position="288"/>
    </location>
</feature>
<dbReference type="Proteomes" id="UP001344906">
    <property type="component" value="Unassembled WGS sequence"/>
</dbReference>
<feature type="transmembrane region" description="Helical" evidence="6">
    <location>
        <begin position="180"/>
        <end position="201"/>
    </location>
</feature>
<evidence type="ECO:0000256" key="6">
    <source>
        <dbReference type="SAM" id="Phobius"/>
    </source>
</evidence>
<feature type="transmembrane region" description="Helical" evidence="6">
    <location>
        <begin position="124"/>
        <end position="142"/>
    </location>
</feature>
<dbReference type="InterPro" id="IPR050367">
    <property type="entry name" value="APC_superfamily"/>
</dbReference>